<keyword evidence="7 12" id="KW-0997">Cell inner membrane</keyword>
<keyword evidence="10 12" id="KW-1133">Transmembrane helix</keyword>
<evidence type="ECO:0000256" key="11">
    <source>
        <dbReference type="ARBA" id="ARBA00023136"/>
    </source>
</evidence>
<dbReference type="GO" id="GO:0017004">
    <property type="term" value="P:cytochrome complex assembly"/>
    <property type="evidence" value="ECO:0007669"/>
    <property type="project" value="UniProtKB-KW"/>
</dbReference>
<keyword evidence="5 12" id="KW-0813">Transport</keyword>
<dbReference type="STRING" id="52442.SAMN05421880_103121"/>
<comment type="function">
    <text evidence="1 12">Required for the export of heme to the periplasm for the biogenesis of c-type cytochromes.</text>
</comment>
<dbReference type="Pfam" id="PF04995">
    <property type="entry name" value="CcmD"/>
    <property type="match status" value="1"/>
</dbReference>
<proteinExistence type="inferred from homology"/>
<dbReference type="AlphaFoldDB" id="A0A1I4M5G6"/>
<keyword evidence="6 12" id="KW-1003">Cell membrane</keyword>
<feature type="transmembrane region" description="Helical" evidence="12">
    <location>
        <begin position="20"/>
        <end position="38"/>
    </location>
</feature>
<evidence type="ECO:0000256" key="3">
    <source>
        <dbReference type="ARBA" id="ARBA00008741"/>
    </source>
</evidence>
<comment type="subcellular location">
    <subcellularLocation>
        <location evidence="2 12">Cell inner membrane</location>
        <topology evidence="2 12">Single-pass membrane protein</topology>
    </subcellularLocation>
</comment>
<dbReference type="GO" id="GO:0015886">
    <property type="term" value="P:heme transport"/>
    <property type="evidence" value="ECO:0007669"/>
    <property type="project" value="InterPro"/>
</dbReference>
<evidence type="ECO:0000256" key="7">
    <source>
        <dbReference type="ARBA" id="ARBA00022519"/>
    </source>
</evidence>
<dbReference type="PANTHER" id="PTHR37531">
    <property type="entry name" value="HEME EXPORTER PROTEIN D"/>
    <property type="match status" value="1"/>
</dbReference>
<dbReference type="InterPro" id="IPR052075">
    <property type="entry name" value="Heme_exporter_D"/>
</dbReference>
<evidence type="ECO:0000313" key="14">
    <source>
        <dbReference type="Proteomes" id="UP000199561"/>
    </source>
</evidence>
<accession>A0A1I4M5G6</accession>
<organism evidence="13 14">
    <name type="scientific">Nitrosomonas nitrosa</name>
    <dbReference type="NCBI Taxonomy" id="52442"/>
    <lineage>
        <taxon>Bacteria</taxon>
        <taxon>Pseudomonadati</taxon>
        <taxon>Pseudomonadota</taxon>
        <taxon>Betaproteobacteria</taxon>
        <taxon>Nitrosomonadales</taxon>
        <taxon>Nitrosomonadaceae</taxon>
        <taxon>Nitrosomonas</taxon>
    </lineage>
</organism>
<dbReference type="PANTHER" id="PTHR37531:SF1">
    <property type="entry name" value="HEME EXPORTER PROTEIN D"/>
    <property type="match status" value="1"/>
</dbReference>
<keyword evidence="14" id="KW-1185">Reference proteome</keyword>
<evidence type="ECO:0000256" key="8">
    <source>
        <dbReference type="ARBA" id="ARBA00022692"/>
    </source>
</evidence>
<reference evidence="13 14" key="1">
    <citation type="submission" date="2016-10" db="EMBL/GenBank/DDBJ databases">
        <authorList>
            <person name="de Groot N.N."/>
        </authorList>
    </citation>
    <scope>NUCLEOTIDE SEQUENCE [LARGE SCALE GENOMIC DNA]</scope>
    <source>
        <strain evidence="13 14">Nm146</strain>
    </source>
</reference>
<evidence type="ECO:0000256" key="1">
    <source>
        <dbReference type="ARBA" id="ARBA00002442"/>
    </source>
</evidence>
<evidence type="ECO:0000256" key="6">
    <source>
        <dbReference type="ARBA" id="ARBA00022475"/>
    </source>
</evidence>
<evidence type="ECO:0000256" key="2">
    <source>
        <dbReference type="ARBA" id="ARBA00004377"/>
    </source>
</evidence>
<dbReference type="NCBIfam" id="TIGR03141">
    <property type="entry name" value="cytochro_ccmD"/>
    <property type="match status" value="1"/>
</dbReference>
<evidence type="ECO:0000256" key="4">
    <source>
        <dbReference type="ARBA" id="ARBA00016461"/>
    </source>
</evidence>
<keyword evidence="8 12" id="KW-0812">Transmembrane</keyword>
<dbReference type="EMBL" id="FOUF01000003">
    <property type="protein sequence ID" value="SFL98419.1"/>
    <property type="molecule type" value="Genomic_DNA"/>
</dbReference>
<dbReference type="Proteomes" id="UP000199561">
    <property type="component" value="Unassembled WGS sequence"/>
</dbReference>
<protein>
    <recommendedName>
        <fullName evidence="4 12">Heme exporter protein D</fullName>
    </recommendedName>
</protein>
<evidence type="ECO:0000313" key="13">
    <source>
        <dbReference type="EMBL" id="SFL98419.1"/>
    </source>
</evidence>
<evidence type="ECO:0000256" key="5">
    <source>
        <dbReference type="ARBA" id="ARBA00022448"/>
    </source>
</evidence>
<dbReference type="InterPro" id="IPR007078">
    <property type="entry name" value="Haem_export_protD_CcmD"/>
</dbReference>
<comment type="similarity">
    <text evidence="3 12">Belongs to the CcmD/CycX/HelD family.</text>
</comment>
<keyword evidence="9 12" id="KW-0201">Cytochrome c-type biogenesis</keyword>
<evidence type="ECO:0000256" key="10">
    <source>
        <dbReference type="ARBA" id="ARBA00022989"/>
    </source>
</evidence>
<sequence length="67" mass="7803">MNWNSWSDFFAMGGYGFYVWGSYIVSVICIVGEIWLILNRRRTLQKYLGLKNESTISISEKKNETTS</sequence>
<keyword evidence="11 12" id="KW-0472">Membrane</keyword>
<evidence type="ECO:0000256" key="12">
    <source>
        <dbReference type="RuleBase" id="RU363101"/>
    </source>
</evidence>
<gene>
    <name evidence="13" type="ORF">SAMN05421880_103121</name>
</gene>
<name>A0A1I4M5G6_9PROT</name>
<dbReference type="OrthoDB" id="9815607at2"/>
<dbReference type="GO" id="GO:1903607">
    <property type="term" value="P:cytochrome c biosynthetic process"/>
    <property type="evidence" value="ECO:0007669"/>
    <property type="project" value="TreeGrafter"/>
</dbReference>
<evidence type="ECO:0000256" key="9">
    <source>
        <dbReference type="ARBA" id="ARBA00022748"/>
    </source>
</evidence>
<dbReference type="GO" id="GO:0005886">
    <property type="term" value="C:plasma membrane"/>
    <property type="evidence" value="ECO:0007669"/>
    <property type="project" value="UniProtKB-SubCell"/>
</dbReference>